<dbReference type="HOGENOM" id="CLU_016930_2_0_10"/>
<keyword evidence="2 4" id="KW-0378">Hydrolase</keyword>
<proteinExistence type="inferred from homology"/>
<organism evidence="6 7">
    <name type="scientific">Melioribacter roseus (strain DSM 23840 / JCM 17771 / VKM B-2668 / P3M-2)</name>
    <dbReference type="NCBI Taxonomy" id="1191523"/>
    <lineage>
        <taxon>Bacteria</taxon>
        <taxon>Pseudomonadati</taxon>
        <taxon>Ignavibacteriota</taxon>
        <taxon>Ignavibacteria</taxon>
        <taxon>Ignavibacteriales</taxon>
        <taxon>Melioribacteraceae</taxon>
        <taxon>Melioribacter</taxon>
    </lineage>
</organism>
<evidence type="ECO:0000256" key="3">
    <source>
        <dbReference type="ARBA" id="ARBA00023295"/>
    </source>
</evidence>
<dbReference type="Gene3D" id="3.20.20.80">
    <property type="entry name" value="Glycosidases"/>
    <property type="match status" value="1"/>
</dbReference>
<dbReference type="GO" id="GO:0016985">
    <property type="term" value="F:mannan endo-1,4-beta-mannosidase activity"/>
    <property type="evidence" value="ECO:0007669"/>
    <property type="project" value="InterPro"/>
</dbReference>
<gene>
    <name evidence="6" type="ordered locus">MROS_2623</name>
</gene>
<evidence type="ECO:0000313" key="7">
    <source>
        <dbReference type="Proteomes" id="UP000009011"/>
    </source>
</evidence>
<dbReference type="RefSeq" id="WP_014857283.1">
    <property type="nucleotide sequence ID" value="NC_018178.1"/>
</dbReference>
<dbReference type="GO" id="GO:0006080">
    <property type="term" value="P:substituted mannan metabolic process"/>
    <property type="evidence" value="ECO:0007669"/>
    <property type="project" value="InterPro"/>
</dbReference>
<dbReference type="PANTHER" id="PTHR40079">
    <property type="entry name" value="MANNAN ENDO-1,4-BETA-MANNOSIDASE E-RELATED"/>
    <property type="match status" value="1"/>
</dbReference>
<dbReference type="PROSITE" id="PS51764">
    <property type="entry name" value="GH26"/>
    <property type="match status" value="1"/>
</dbReference>
<reference evidence="6 7" key="1">
    <citation type="journal article" date="2013" name="PLoS ONE">
        <title>Genomic analysis of Melioribacter roseus, facultatively anaerobic organotrophic bacterium representing a novel deep lineage within Bacteriodetes/Chlorobi group.</title>
        <authorList>
            <person name="Kadnikov V.V."/>
            <person name="Mardanov A.V."/>
            <person name="Podosokorskaya O.A."/>
            <person name="Gavrilov S.N."/>
            <person name="Kublanov I.V."/>
            <person name="Beletsky A.V."/>
            <person name="Bonch-Osmolovskaya E.A."/>
            <person name="Ravin N.V."/>
        </authorList>
    </citation>
    <scope>NUCLEOTIDE SEQUENCE [LARGE SCALE GENOMIC DNA]</scope>
    <source>
        <strain evidence="7">JCM 17771 / P3M-2</strain>
    </source>
</reference>
<feature type="domain" description="GH26" evidence="5">
    <location>
        <begin position="33"/>
        <end position="330"/>
    </location>
</feature>
<dbReference type="STRING" id="1191523.MROS_2623"/>
<evidence type="ECO:0000313" key="6">
    <source>
        <dbReference type="EMBL" id="AFN75853.1"/>
    </source>
</evidence>
<dbReference type="Proteomes" id="UP000009011">
    <property type="component" value="Chromosome"/>
</dbReference>
<evidence type="ECO:0000259" key="5">
    <source>
        <dbReference type="PROSITE" id="PS51764"/>
    </source>
</evidence>
<sequence length="348" mass="39963">MLKKIFSALLIAITINAQQDSSLVLPVTPDASPEAVELLNYLYSISGKKILAGQHSVPLLGSLRLPAVHKATGKYPALFGQDFGFSEPGTWDGINYRQQIVDEAIKRHEQGFIITLMWHAVPPNMEEPVDFSSAIQSRLSDDEWNDLITEGTELNERWKSQVDVIAWFLKQLKYAGVPVLWRPYHEMNGGWFWWGKKKGENGYKKLYRMLFDRLVNFHGLNNLLWVYNANEVKPGVDSYAEYYPGDDVVDILATDVYSEGFNRENYDELLELAKDKPIALGEVGAVPSSKILEEQPRWVWFMLWGDPFGGIQSNRQFFEIYRDEKVITLDELPWTDIDTIKVHYPVLK</sequence>
<keyword evidence="3 4" id="KW-0326">Glycosidase</keyword>
<name>I7A3R3_MELRP</name>
<accession>I7A3R3</accession>
<protein>
    <submittedName>
        <fullName evidence="6">Glycosyl hydrolase family 26</fullName>
    </submittedName>
</protein>
<dbReference type="AlphaFoldDB" id="I7A3R3"/>
<keyword evidence="7" id="KW-1185">Reference proteome</keyword>
<dbReference type="InterPro" id="IPR000805">
    <property type="entry name" value="Glyco_hydro_26"/>
</dbReference>
<feature type="active site" description="Proton donor" evidence="4">
    <location>
        <position position="186"/>
    </location>
</feature>
<dbReference type="Pfam" id="PF02156">
    <property type="entry name" value="Glyco_hydro_26"/>
    <property type="match status" value="1"/>
</dbReference>
<feature type="active site" description="Nucleophile" evidence="4">
    <location>
        <position position="282"/>
    </location>
</feature>
<dbReference type="PATRIC" id="fig|1191523.3.peg.2758"/>
<dbReference type="eggNOG" id="COG4124">
    <property type="taxonomic scope" value="Bacteria"/>
</dbReference>
<evidence type="ECO:0000256" key="2">
    <source>
        <dbReference type="ARBA" id="ARBA00022801"/>
    </source>
</evidence>
<comment type="similarity">
    <text evidence="1 4">Belongs to the glycosyl hydrolase 26 family.</text>
</comment>
<dbReference type="KEGG" id="mro:MROS_2623"/>
<evidence type="ECO:0000256" key="4">
    <source>
        <dbReference type="PROSITE-ProRule" id="PRU01100"/>
    </source>
</evidence>
<dbReference type="InterPro" id="IPR022790">
    <property type="entry name" value="GH26_dom"/>
</dbReference>
<dbReference type="PRINTS" id="PR00739">
    <property type="entry name" value="GLHYDRLASE26"/>
</dbReference>
<dbReference type="PANTHER" id="PTHR40079:SF4">
    <property type="entry name" value="GH26 DOMAIN-CONTAINING PROTEIN-RELATED"/>
    <property type="match status" value="1"/>
</dbReference>
<dbReference type="EMBL" id="CP003557">
    <property type="protein sequence ID" value="AFN75853.1"/>
    <property type="molecule type" value="Genomic_DNA"/>
</dbReference>
<dbReference type="OrthoDB" id="9816550at2"/>
<dbReference type="InterPro" id="IPR017853">
    <property type="entry name" value="GH"/>
</dbReference>
<evidence type="ECO:0000256" key="1">
    <source>
        <dbReference type="ARBA" id="ARBA00007754"/>
    </source>
</evidence>
<dbReference type="SUPFAM" id="SSF51445">
    <property type="entry name" value="(Trans)glycosidases"/>
    <property type="match status" value="1"/>
</dbReference>